<gene>
    <name evidence="11" type="ORF">ABID46_000448</name>
</gene>
<dbReference type="Gene3D" id="2.60.40.1120">
    <property type="entry name" value="Carboxypeptidase-like, regulatory domain"/>
    <property type="match status" value="1"/>
</dbReference>
<accession>A0ABV2LQM9</accession>
<dbReference type="Pfam" id="PF13620">
    <property type="entry name" value="CarboxypepD_reg"/>
    <property type="match status" value="1"/>
</dbReference>
<feature type="compositionally biased region" description="Basic and acidic residues" evidence="8">
    <location>
        <begin position="793"/>
        <end position="803"/>
    </location>
</feature>
<evidence type="ECO:0000256" key="2">
    <source>
        <dbReference type="ARBA" id="ARBA00022448"/>
    </source>
</evidence>
<sequence>MLAKKYLSIAVLLVGLFAYSQSFSVKGRVTDKSNQPLEYSTISIQNPDTYNEISGGITDATGTFNVDVVAGEYLIYIETFSGTHYEAPLSVNGHVDLGVIKMEETSVVTLEGATITGNTSMYRMELDKKVYDLSKDAMAKGSSVSDALQNVPSVEVDGEGNVSLRGNESVRILIDGKPSSLVGISDPAQALQSLPADVVDRIEVVTNPSARFEAEGGAGIINIILKKGKLQGFNGSINVNGGIPLTAGASANLNYRTGKWNLFTNLGYRYAERDRESKSFTTRYNSDGIPRYEDMNNEGKRINNGYNFMLGTEYFLDDRNTFSVSGSYRNGKNENLAEVRYTDYDFNMNPFASSLRTEDEKEDDYSLEGTFNFKHDFLDPGHQFTVDLRATYSEESEDGRLREVGEFVDATERSLSAEYQNRVIISADYVYPFGDKGRFELGARGEMEGTLTDFKVDSLAGSEWVSKDLFSNRTDYRQNVYAAYAQFGQGFGRFSYFAGLRMENSDITVKSILNNSVTRKNYVDFFPSLFLNYEFENENQLQASYSRRVRRPRGWDLIPFTSYSNNRSLFMGNPNLNPQYTDSYELSYVAKIGKFMVTPNVYYSNTQDNIQRYQSINEAGVLVTRPINVGTEERYGGDLTFTYRPFKWWNFMGNVNVFGYKTEGQHVDTYTNESGDVITRTTNFDGDGFSWFGRLNNTFNLPANFNVQVSANYRGGMKTAQRERKGVYGVDLSINKDLFNDNATITASVRDLFDTRRMEFTSFGEDFYMESTNRWNVRSFNLTFTYRFNQSKRDARKQERQEAGEMDMEMPSL</sequence>
<name>A0ABV2LQM9_9FLAO</name>
<keyword evidence="5 7" id="KW-0472">Membrane</keyword>
<dbReference type="PANTHER" id="PTHR40980:SF4">
    <property type="entry name" value="TONB-DEPENDENT RECEPTOR-LIKE BETA-BARREL DOMAIN-CONTAINING PROTEIN"/>
    <property type="match status" value="1"/>
</dbReference>
<dbReference type="RefSeq" id="WP_354506580.1">
    <property type="nucleotide sequence ID" value="NZ_JBEPMO010000002.1"/>
</dbReference>
<evidence type="ECO:0000256" key="7">
    <source>
        <dbReference type="PROSITE-ProRule" id="PRU01360"/>
    </source>
</evidence>
<dbReference type="SUPFAM" id="SSF56935">
    <property type="entry name" value="Porins"/>
    <property type="match status" value="1"/>
</dbReference>
<evidence type="ECO:0000313" key="11">
    <source>
        <dbReference type="EMBL" id="MET3730889.1"/>
    </source>
</evidence>
<feature type="compositionally biased region" description="Acidic residues" evidence="8">
    <location>
        <begin position="804"/>
        <end position="813"/>
    </location>
</feature>
<evidence type="ECO:0000256" key="4">
    <source>
        <dbReference type="ARBA" id="ARBA00022692"/>
    </source>
</evidence>
<feature type="domain" description="Outer membrane protein beta-barrel" evidence="10">
    <location>
        <begin position="375"/>
        <end position="786"/>
    </location>
</feature>
<dbReference type="Proteomes" id="UP001549146">
    <property type="component" value="Unassembled WGS sequence"/>
</dbReference>
<dbReference type="SUPFAM" id="SSF49464">
    <property type="entry name" value="Carboxypeptidase regulatory domain-like"/>
    <property type="match status" value="1"/>
</dbReference>
<keyword evidence="4 7" id="KW-0812">Transmembrane</keyword>
<evidence type="ECO:0000256" key="3">
    <source>
        <dbReference type="ARBA" id="ARBA00022452"/>
    </source>
</evidence>
<dbReference type="EMBL" id="JBEPMO010000002">
    <property type="protein sequence ID" value="MET3730889.1"/>
    <property type="molecule type" value="Genomic_DNA"/>
</dbReference>
<keyword evidence="2 7" id="KW-0813">Transport</keyword>
<dbReference type="InterPro" id="IPR012910">
    <property type="entry name" value="Plug_dom"/>
</dbReference>
<keyword evidence="11" id="KW-0675">Receptor</keyword>
<keyword evidence="6 7" id="KW-0998">Cell outer membrane</keyword>
<evidence type="ECO:0000259" key="10">
    <source>
        <dbReference type="Pfam" id="PF14905"/>
    </source>
</evidence>
<keyword evidence="3 7" id="KW-1134">Transmembrane beta strand</keyword>
<dbReference type="PROSITE" id="PS52016">
    <property type="entry name" value="TONB_DEPENDENT_REC_3"/>
    <property type="match status" value="1"/>
</dbReference>
<evidence type="ECO:0000256" key="1">
    <source>
        <dbReference type="ARBA" id="ARBA00004571"/>
    </source>
</evidence>
<dbReference type="InterPro" id="IPR041700">
    <property type="entry name" value="OMP_b-brl_3"/>
</dbReference>
<dbReference type="PANTHER" id="PTHR40980">
    <property type="entry name" value="PLUG DOMAIN-CONTAINING PROTEIN"/>
    <property type="match status" value="1"/>
</dbReference>
<evidence type="ECO:0000313" key="12">
    <source>
        <dbReference type="Proteomes" id="UP001549146"/>
    </source>
</evidence>
<dbReference type="Pfam" id="PF07715">
    <property type="entry name" value="Plug"/>
    <property type="match status" value="1"/>
</dbReference>
<comment type="similarity">
    <text evidence="7">Belongs to the TonB-dependent receptor family.</text>
</comment>
<evidence type="ECO:0000256" key="8">
    <source>
        <dbReference type="SAM" id="MobiDB-lite"/>
    </source>
</evidence>
<dbReference type="Gene3D" id="2.170.130.10">
    <property type="entry name" value="TonB-dependent receptor, plug domain"/>
    <property type="match status" value="1"/>
</dbReference>
<comment type="caution">
    <text evidence="11">The sequence shown here is derived from an EMBL/GenBank/DDBJ whole genome shotgun (WGS) entry which is preliminary data.</text>
</comment>
<dbReference type="Gene3D" id="2.40.170.20">
    <property type="entry name" value="TonB-dependent receptor, beta-barrel domain"/>
    <property type="match status" value="1"/>
</dbReference>
<organism evidence="11 12">
    <name type="scientific">Moheibacter stercoris</name>
    <dbReference type="NCBI Taxonomy" id="1628251"/>
    <lineage>
        <taxon>Bacteria</taxon>
        <taxon>Pseudomonadati</taxon>
        <taxon>Bacteroidota</taxon>
        <taxon>Flavobacteriia</taxon>
        <taxon>Flavobacteriales</taxon>
        <taxon>Weeksellaceae</taxon>
        <taxon>Moheibacter</taxon>
    </lineage>
</organism>
<dbReference type="InterPro" id="IPR036942">
    <property type="entry name" value="Beta-barrel_TonB_sf"/>
</dbReference>
<evidence type="ECO:0000256" key="5">
    <source>
        <dbReference type="ARBA" id="ARBA00023136"/>
    </source>
</evidence>
<reference evidence="11 12" key="1">
    <citation type="submission" date="2024-06" db="EMBL/GenBank/DDBJ databases">
        <title>Genomic Encyclopedia of Type Strains, Phase IV (KMG-IV): sequencing the most valuable type-strain genomes for metagenomic binning, comparative biology and taxonomic classification.</title>
        <authorList>
            <person name="Goeker M."/>
        </authorList>
    </citation>
    <scope>NUCLEOTIDE SEQUENCE [LARGE SCALE GENOMIC DNA]</scope>
    <source>
        <strain evidence="11 12">DSM 29388</strain>
    </source>
</reference>
<comment type="subcellular location">
    <subcellularLocation>
        <location evidence="1 7">Cell outer membrane</location>
        <topology evidence="1 7">Multi-pass membrane protein</topology>
    </subcellularLocation>
</comment>
<dbReference type="Pfam" id="PF14905">
    <property type="entry name" value="OMP_b-brl_3"/>
    <property type="match status" value="1"/>
</dbReference>
<dbReference type="InterPro" id="IPR037066">
    <property type="entry name" value="Plug_dom_sf"/>
</dbReference>
<dbReference type="InterPro" id="IPR008969">
    <property type="entry name" value="CarboxyPept-like_regulatory"/>
</dbReference>
<feature type="region of interest" description="Disordered" evidence="8">
    <location>
        <begin position="793"/>
        <end position="813"/>
    </location>
</feature>
<keyword evidence="12" id="KW-1185">Reference proteome</keyword>
<dbReference type="InterPro" id="IPR039426">
    <property type="entry name" value="TonB-dep_rcpt-like"/>
</dbReference>
<evidence type="ECO:0000259" key="9">
    <source>
        <dbReference type="Pfam" id="PF07715"/>
    </source>
</evidence>
<evidence type="ECO:0000256" key="6">
    <source>
        <dbReference type="ARBA" id="ARBA00023237"/>
    </source>
</evidence>
<feature type="domain" description="TonB-dependent receptor plug" evidence="9">
    <location>
        <begin position="133"/>
        <end position="219"/>
    </location>
</feature>
<proteinExistence type="inferred from homology"/>
<protein>
    <submittedName>
        <fullName evidence="11">Outer membrane receptor protein involved in Fe transport</fullName>
    </submittedName>
</protein>